<evidence type="ECO:0000256" key="1">
    <source>
        <dbReference type="SAM" id="SignalP"/>
    </source>
</evidence>
<sequence>MVLSSKFLRCFALTTLGLTQVVNTQAADPRPEVAEIISLAKDISKGWADIANSNVYKLITPDPEAIKALKDNISATANALNAVADTGADFRRKNETLTLDEATHINGIFDDSRKDILNSVWNIAISRQYLTGEGAGDPVGFADETLRIWNGTNWAQNVLMTISPSTWDLKYDEIYNYDTILPLWLVQSLFYDIQQT</sequence>
<reference evidence="2" key="1">
    <citation type="submission" date="2020-11" db="EMBL/GenBank/DDBJ databases">
        <authorList>
            <consortium name="DOE Joint Genome Institute"/>
            <person name="Ahrendt S."/>
            <person name="Riley R."/>
            <person name="Andreopoulos W."/>
            <person name="Labutti K."/>
            <person name="Pangilinan J."/>
            <person name="Ruiz-Duenas F.J."/>
            <person name="Barrasa J.M."/>
            <person name="Sanchez-Garcia M."/>
            <person name="Camarero S."/>
            <person name="Miyauchi S."/>
            <person name="Serrano A."/>
            <person name="Linde D."/>
            <person name="Babiker R."/>
            <person name="Drula E."/>
            <person name="Ayuso-Fernandez I."/>
            <person name="Pacheco R."/>
            <person name="Padilla G."/>
            <person name="Ferreira P."/>
            <person name="Barriuso J."/>
            <person name="Kellner H."/>
            <person name="Castanera R."/>
            <person name="Alfaro M."/>
            <person name="Ramirez L."/>
            <person name="Pisabarro A.G."/>
            <person name="Kuo A."/>
            <person name="Tritt A."/>
            <person name="Lipzen A."/>
            <person name="He G."/>
            <person name="Yan M."/>
            <person name="Ng V."/>
            <person name="Cullen D."/>
            <person name="Martin F."/>
            <person name="Rosso M.-N."/>
            <person name="Henrissat B."/>
            <person name="Hibbett D."/>
            <person name="Martinez A.T."/>
            <person name="Grigoriev I.V."/>
        </authorList>
    </citation>
    <scope>NUCLEOTIDE SEQUENCE</scope>
    <source>
        <strain evidence="2">CBS 506.95</strain>
    </source>
</reference>
<feature type="signal peptide" evidence="1">
    <location>
        <begin position="1"/>
        <end position="26"/>
    </location>
</feature>
<gene>
    <name evidence="2" type="ORF">CPB83DRAFT_915724</name>
</gene>
<dbReference type="Proteomes" id="UP000807306">
    <property type="component" value="Unassembled WGS sequence"/>
</dbReference>
<name>A0A9P6E5L9_9AGAR</name>
<accession>A0A9P6E5L9</accession>
<evidence type="ECO:0000313" key="2">
    <source>
        <dbReference type="EMBL" id="KAF9522849.1"/>
    </source>
</evidence>
<evidence type="ECO:0000313" key="3">
    <source>
        <dbReference type="Proteomes" id="UP000807306"/>
    </source>
</evidence>
<comment type="caution">
    <text evidence="2">The sequence shown here is derived from an EMBL/GenBank/DDBJ whole genome shotgun (WGS) entry which is preliminary data.</text>
</comment>
<keyword evidence="1" id="KW-0732">Signal</keyword>
<proteinExistence type="predicted"/>
<dbReference type="EMBL" id="MU157932">
    <property type="protein sequence ID" value="KAF9522849.1"/>
    <property type="molecule type" value="Genomic_DNA"/>
</dbReference>
<feature type="chain" id="PRO_5040270692" evidence="1">
    <location>
        <begin position="27"/>
        <end position="196"/>
    </location>
</feature>
<organism evidence="2 3">
    <name type="scientific">Crepidotus variabilis</name>
    <dbReference type="NCBI Taxonomy" id="179855"/>
    <lineage>
        <taxon>Eukaryota</taxon>
        <taxon>Fungi</taxon>
        <taxon>Dikarya</taxon>
        <taxon>Basidiomycota</taxon>
        <taxon>Agaricomycotina</taxon>
        <taxon>Agaricomycetes</taxon>
        <taxon>Agaricomycetidae</taxon>
        <taxon>Agaricales</taxon>
        <taxon>Agaricineae</taxon>
        <taxon>Crepidotaceae</taxon>
        <taxon>Crepidotus</taxon>
    </lineage>
</organism>
<keyword evidence="3" id="KW-1185">Reference proteome</keyword>
<dbReference type="AlphaFoldDB" id="A0A9P6E5L9"/>
<protein>
    <submittedName>
        <fullName evidence="2">Uncharacterized protein</fullName>
    </submittedName>
</protein>